<dbReference type="PROSITE" id="PS50211">
    <property type="entry name" value="DENN"/>
    <property type="match status" value="1"/>
</dbReference>
<feature type="region of interest" description="Disordered" evidence="10">
    <location>
        <begin position="639"/>
        <end position="745"/>
    </location>
</feature>
<evidence type="ECO:0000256" key="2">
    <source>
        <dbReference type="ARBA" id="ARBA00004496"/>
    </source>
</evidence>
<dbReference type="Proteomes" id="UP000324832">
    <property type="component" value="Unassembled WGS sequence"/>
</dbReference>
<dbReference type="Pfam" id="PF03456">
    <property type="entry name" value="uDENN"/>
    <property type="match status" value="1"/>
</dbReference>
<dbReference type="Pfam" id="PF25328">
    <property type="entry name" value="PH_MADD"/>
    <property type="match status" value="1"/>
</dbReference>
<dbReference type="GO" id="GO:0006915">
    <property type="term" value="P:apoptotic process"/>
    <property type="evidence" value="ECO:0007669"/>
    <property type="project" value="UniProtKB-KW"/>
</dbReference>
<feature type="compositionally biased region" description="Pro residues" evidence="10">
    <location>
        <begin position="1399"/>
        <end position="1411"/>
    </location>
</feature>
<protein>
    <recommendedName>
        <fullName evidence="4">MAP kinase-activating death domain protein</fullName>
    </recommendedName>
</protein>
<evidence type="ECO:0000313" key="13">
    <source>
        <dbReference type="Proteomes" id="UP000324832"/>
    </source>
</evidence>
<evidence type="ECO:0000256" key="6">
    <source>
        <dbReference type="ARBA" id="ARBA00022490"/>
    </source>
</evidence>
<dbReference type="InterPro" id="IPR043153">
    <property type="entry name" value="DENN_C"/>
</dbReference>
<dbReference type="SMART" id="SM00799">
    <property type="entry name" value="DENN"/>
    <property type="match status" value="1"/>
</dbReference>
<evidence type="ECO:0000259" key="11">
    <source>
        <dbReference type="PROSITE" id="PS50211"/>
    </source>
</evidence>
<keyword evidence="13" id="KW-1185">Reference proteome</keyword>
<dbReference type="GO" id="GO:0032483">
    <property type="term" value="P:regulation of Rab protein signal transduction"/>
    <property type="evidence" value="ECO:0007669"/>
    <property type="project" value="TreeGrafter"/>
</dbReference>
<dbReference type="InterPro" id="IPR001194">
    <property type="entry name" value="cDENN_dom"/>
</dbReference>
<dbReference type="Pfam" id="PF23629">
    <property type="entry name" value="Death_MADD"/>
    <property type="match status" value="1"/>
</dbReference>
<feature type="region of interest" description="Disordered" evidence="10">
    <location>
        <begin position="1038"/>
        <end position="1064"/>
    </location>
</feature>
<evidence type="ECO:0000256" key="8">
    <source>
        <dbReference type="ARBA" id="ARBA00022703"/>
    </source>
</evidence>
<feature type="region of interest" description="Disordered" evidence="10">
    <location>
        <begin position="1324"/>
        <end position="1424"/>
    </location>
</feature>
<feature type="region of interest" description="Disordered" evidence="10">
    <location>
        <begin position="557"/>
        <end position="579"/>
    </location>
</feature>
<evidence type="ECO:0000256" key="4">
    <source>
        <dbReference type="ARBA" id="ARBA00017868"/>
    </source>
</evidence>
<dbReference type="InterPro" id="IPR039980">
    <property type="entry name" value="MADD"/>
</dbReference>
<proteinExistence type="inferred from homology"/>
<feature type="region of interest" description="Disordered" evidence="10">
    <location>
        <begin position="488"/>
        <end position="507"/>
    </location>
</feature>
<feature type="compositionally biased region" description="Basic and acidic residues" evidence="10">
    <location>
        <begin position="1381"/>
        <end position="1396"/>
    </location>
</feature>
<evidence type="ECO:0000313" key="12">
    <source>
        <dbReference type="EMBL" id="VVC89143.1"/>
    </source>
</evidence>
<organism evidence="12 13">
    <name type="scientific">Leptidea sinapis</name>
    <dbReference type="NCBI Taxonomy" id="189913"/>
    <lineage>
        <taxon>Eukaryota</taxon>
        <taxon>Metazoa</taxon>
        <taxon>Ecdysozoa</taxon>
        <taxon>Arthropoda</taxon>
        <taxon>Hexapoda</taxon>
        <taxon>Insecta</taxon>
        <taxon>Pterygota</taxon>
        <taxon>Neoptera</taxon>
        <taxon>Endopterygota</taxon>
        <taxon>Lepidoptera</taxon>
        <taxon>Glossata</taxon>
        <taxon>Ditrysia</taxon>
        <taxon>Papilionoidea</taxon>
        <taxon>Pieridae</taxon>
        <taxon>Dismorphiinae</taxon>
        <taxon>Leptidea</taxon>
    </lineage>
</organism>
<feature type="compositionally biased region" description="Low complexity" evidence="10">
    <location>
        <begin position="567"/>
        <end position="579"/>
    </location>
</feature>
<keyword evidence="8" id="KW-0053">Apoptosis</keyword>
<evidence type="ECO:0000256" key="9">
    <source>
        <dbReference type="ARBA" id="ARBA00023136"/>
    </source>
</evidence>
<feature type="domain" description="UDENN" evidence="11">
    <location>
        <begin position="14"/>
        <end position="542"/>
    </location>
</feature>
<dbReference type="Pfam" id="PF02141">
    <property type="entry name" value="DENN"/>
    <property type="match status" value="1"/>
</dbReference>
<evidence type="ECO:0000256" key="7">
    <source>
        <dbReference type="ARBA" id="ARBA00022658"/>
    </source>
</evidence>
<evidence type="ECO:0000256" key="1">
    <source>
        <dbReference type="ARBA" id="ARBA00004236"/>
    </source>
</evidence>
<feature type="compositionally biased region" description="Low complexity" evidence="10">
    <location>
        <begin position="1041"/>
        <end position="1050"/>
    </location>
</feature>
<feature type="region of interest" description="Disordered" evidence="10">
    <location>
        <begin position="138"/>
        <end position="191"/>
    </location>
</feature>
<keyword evidence="7" id="KW-0344">Guanine-nucleotide releasing factor</keyword>
<feature type="compositionally biased region" description="Basic and acidic residues" evidence="10">
    <location>
        <begin position="1324"/>
        <end position="1362"/>
    </location>
</feature>
<dbReference type="FunFam" id="3.40.50.11500:FF:000002">
    <property type="entry name" value="MAP kinase-activating death domain protein-like Protein"/>
    <property type="match status" value="1"/>
</dbReference>
<feature type="compositionally biased region" description="Low complexity" evidence="10">
    <location>
        <begin position="138"/>
        <end position="147"/>
    </location>
</feature>
<keyword evidence="5" id="KW-1003">Cell membrane</keyword>
<comment type="similarity">
    <text evidence="3">Belongs to the MADD family.</text>
</comment>
<dbReference type="GO" id="GO:0005886">
    <property type="term" value="C:plasma membrane"/>
    <property type="evidence" value="ECO:0007669"/>
    <property type="project" value="UniProtKB-SubCell"/>
</dbReference>
<dbReference type="Gene3D" id="3.30.450.200">
    <property type="match status" value="1"/>
</dbReference>
<dbReference type="EMBL" id="FZQP02000460">
    <property type="protein sequence ID" value="VVC89143.1"/>
    <property type="molecule type" value="Genomic_DNA"/>
</dbReference>
<dbReference type="PANTHER" id="PTHR13008:SF7">
    <property type="entry name" value="MAP KINASE-ACTIVATING DEATH DOMAIN PROTEIN"/>
    <property type="match status" value="1"/>
</dbReference>
<feature type="compositionally biased region" description="Polar residues" evidence="10">
    <location>
        <begin position="488"/>
        <end position="499"/>
    </location>
</feature>
<dbReference type="InterPro" id="IPR037516">
    <property type="entry name" value="Tripartite_DENN"/>
</dbReference>
<sequence>MDIQKQQLCPRLVDYLTIVGARPYTSGKGLAPVQAPELLRRYPLTNHDDFPLPLDMVYFCQPEGCVSVAQRRQLSNMAARDTTSFVFTLTDKDSGKTRYGICVNFYRAVERAPAPGPRERGVIRRESWRKSMEKSSDSAFSSDYRSSNVAPSDSERESSARLPPPAPPPLDSESGGEHSPAPSPRAARKRQRIRNHSLTSLCLLSHHPFFSTFRECLFILKKLIDACNESSSPRRLGASRQLFRDTVWSVLTGQPNDNTPTIVLHDVKEIETWILRLLSAPVPVPGKTRVELEVLSPTAHAPLVFALPDHTRFTLVDFPLHLPLELLGVDTCLKVLTLIMLENKVVVQSRDYNALSMSVMALVSMLYPLEYMFPAIPLLPSCMSCAEQLLLAPTPFLIGIPATFLIYKKNFKLPDDIWLVDLDATKLTSPTGNDQELPALPEPESSVLKSHLKQALSSLTTSTAEQATAPILPSRRDSVGGATLKVQNASFKSQGSHSTPESRRVSVGSAVLQLTEYSSKLHGTHAHSSPVPAARGRLPDQQLPEVATPDLTVFEPVCKDTDESGSDSEGAGSTSSSYSSLSDFVSEIASSDLSPGGTQHVVGETYNAVIQVPMTLSSSLDPKTVYSPPSSLMYADEVGARGSGRESTSPSQSASSSEHSDLSDDEAPAPTNVNDEPVKKSDTDSGSFGRESDSNSTTTPATVVRGGSIVTSQREDSHSTRGGFLSRTRKGQVEQAEESKIFAPFDKLTHHAKKAAEEASKSVQEASKSALEASKTATAVSKNTLEDLTYVGKSTLGDLTKSAKEAAAKKGLLKVVQHVLEGEGVGWLKLNRLKKLMEDESYRNMVLSKLNRNINRKPTPNDKVEDVFISKPVWKGMLKVLQAVVHGLEHTYSNFGLGGMASVFQLAEMAHTHYWSKELAAVEQGGMGASAISDYRHDLETPSTPSSRKSSQSDAPVLNYQEMDNEGQSTTEMFKDMLNSKRNLLFNRLASFDADGRLLRSEEENGSQHEQNASIRSNMSDTDIVFFNVSRSVSNKQRNASVFSSKSSASGYRPTVGVPTTSPITSPDTARTYLYQGLIGKERSNLWDQMQFWEDAFLDAVSQERDMIGMDQGANEMMERYKGLSETERKRLEHEEDRLLSTSLYNLTAALVLFGVEVDIIRNKVRRLLAKSHIGLVYSQEVNHLLDVVNTLHGNDIELKALGSRQARRASFTVHERDASGPLRFLEVRTDGLVLRTTQGTIVERWWYERLVNMTYSPKIRVLCLWRKNGGQTQLHKYYTKKFFVRLDHIRKCFTQNGGVFVLEEFSGPDMLRRVIDKTGSEVHVEEAKSMELEREKQKEENRERNRVRVPPDRQPMTEESHGAQTVTAANRMPLPAAGEAHSRPDVHERGGRAQRPESGPPRRPPPPVLPPQQRLARTMSHAAPTSQENINIDVLALDLILSIYLFLFIYR</sequence>
<reference evidence="12 13" key="1">
    <citation type="submission" date="2017-07" db="EMBL/GenBank/DDBJ databases">
        <authorList>
            <person name="Talla V."/>
            <person name="Backstrom N."/>
        </authorList>
    </citation>
    <scope>NUCLEOTIDE SEQUENCE [LARGE SCALE GENOMIC DNA]</scope>
</reference>
<evidence type="ECO:0000256" key="5">
    <source>
        <dbReference type="ARBA" id="ARBA00022475"/>
    </source>
</evidence>
<feature type="region of interest" description="Disordered" evidence="10">
    <location>
        <begin position="459"/>
        <end position="478"/>
    </location>
</feature>
<evidence type="ECO:0000256" key="3">
    <source>
        <dbReference type="ARBA" id="ARBA00005978"/>
    </source>
</evidence>
<dbReference type="Gene3D" id="3.40.50.11500">
    <property type="match status" value="1"/>
</dbReference>
<dbReference type="GO" id="GO:0005829">
    <property type="term" value="C:cytosol"/>
    <property type="evidence" value="ECO:0007669"/>
    <property type="project" value="TreeGrafter"/>
</dbReference>
<gene>
    <name evidence="12" type="ORF">LSINAPIS_LOCUS2346</name>
</gene>
<evidence type="ECO:0000256" key="10">
    <source>
        <dbReference type="SAM" id="MobiDB-lite"/>
    </source>
</evidence>
<dbReference type="InterPro" id="IPR005113">
    <property type="entry name" value="uDENN_dom"/>
</dbReference>
<keyword evidence="9" id="KW-0472">Membrane</keyword>
<name>A0A5E4PVE8_9NEOP</name>
<dbReference type="InterPro" id="IPR057469">
    <property type="entry name" value="PH_MADD"/>
</dbReference>
<feature type="compositionally biased region" description="Low complexity" evidence="10">
    <location>
        <begin position="646"/>
        <end position="657"/>
    </location>
</feature>
<dbReference type="GO" id="GO:0005085">
    <property type="term" value="F:guanyl-nucleotide exchange factor activity"/>
    <property type="evidence" value="ECO:0007669"/>
    <property type="project" value="UniProtKB-KW"/>
</dbReference>
<dbReference type="PANTHER" id="PTHR13008">
    <property type="entry name" value="MAP-KINASE ACTIVATING DEATH DOMAIN PROTEIN MADD /DENN/AEX-3 C.ELEGANS"/>
    <property type="match status" value="1"/>
</dbReference>
<accession>A0A5E4PVE8</accession>
<dbReference type="GO" id="GO:0042981">
    <property type="term" value="P:regulation of apoptotic process"/>
    <property type="evidence" value="ECO:0007669"/>
    <property type="project" value="TreeGrafter"/>
</dbReference>
<dbReference type="SMART" id="SM00800">
    <property type="entry name" value="uDENN"/>
    <property type="match status" value="1"/>
</dbReference>
<comment type="subcellular location">
    <subcellularLocation>
        <location evidence="1">Cell membrane</location>
    </subcellularLocation>
    <subcellularLocation>
        <location evidence="2">Cytoplasm</location>
    </subcellularLocation>
</comment>
<keyword evidence="6" id="KW-0963">Cytoplasm</keyword>
<dbReference type="InterPro" id="IPR056574">
    <property type="entry name" value="Death_MADD"/>
</dbReference>